<evidence type="ECO:0000313" key="17">
    <source>
        <dbReference type="Proteomes" id="UP000054047"/>
    </source>
</evidence>
<evidence type="ECO:0000256" key="9">
    <source>
        <dbReference type="ARBA" id="ARBA00023157"/>
    </source>
</evidence>
<keyword evidence="10" id="KW-0325">Glycoprotein</keyword>
<evidence type="ECO:0000256" key="14">
    <source>
        <dbReference type="SAM" id="SignalP"/>
    </source>
</evidence>
<evidence type="ECO:0000256" key="12">
    <source>
        <dbReference type="PIRSR" id="PIRSR601461-2"/>
    </source>
</evidence>
<keyword evidence="8" id="KW-0865">Zymogen</keyword>
<gene>
    <name evidence="16" type="ORF">ANCDUO_02872</name>
</gene>
<dbReference type="InterPro" id="IPR001461">
    <property type="entry name" value="Aspartic_peptidase_A1"/>
</dbReference>
<dbReference type="OrthoDB" id="5790032at2759"/>
<dbReference type="AlphaFoldDB" id="A0A0C2DAN7"/>
<keyword evidence="9 12" id="KW-1015">Disulfide bond</keyword>
<evidence type="ECO:0000256" key="3">
    <source>
        <dbReference type="ARBA" id="ARBA00022525"/>
    </source>
</evidence>
<dbReference type="PANTHER" id="PTHR47966">
    <property type="entry name" value="BETA-SITE APP-CLEAVING ENZYME, ISOFORM A-RELATED"/>
    <property type="match status" value="1"/>
</dbReference>
<keyword evidence="6 13" id="KW-0064">Aspartyl protease</keyword>
<feature type="active site" evidence="11">
    <location>
        <position position="86"/>
    </location>
</feature>
<dbReference type="FunFam" id="2.40.70.10:FF:000058">
    <property type="entry name" value="ASpartyl Protease"/>
    <property type="match status" value="1"/>
</dbReference>
<evidence type="ECO:0000256" key="8">
    <source>
        <dbReference type="ARBA" id="ARBA00023145"/>
    </source>
</evidence>
<keyword evidence="7 13" id="KW-0378">Hydrolase</keyword>
<reference evidence="16 17" key="1">
    <citation type="submission" date="2013-12" db="EMBL/GenBank/DDBJ databases">
        <title>Draft genome of the parsitic nematode Ancylostoma duodenale.</title>
        <authorList>
            <person name="Mitreva M."/>
        </authorList>
    </citation>
    <scope>NUCLEOTIDE SEQUENCE [LARGE SCALE GENOMIC DNA]</scope>
    <source>
        <strain evidence="16 17">Zhejiang</strain>
    </source>
</reference>
<evidence type="ECO:0000313" key="16">
    <source>
        <dbReference type="EMBL" id="KIH66798.1"/>
    </source>
</evidence>
<dbReference type="InterPro" id="IPR001969">
    <property type="entry name" value="Aspartic_peptidase_AS"/>
</dbReference>
<evidence type="ECO:0000256" key="1">
    <source>
        <dbReference type="ARBA" id="ARBA00004613"/>
    </source>
</evidence>
<dbReference type="InterPro" id="IPR033121">
    <property type="entry name" value="PEPTIDASE_A1"/>
</dbReference>
<dbReference type="PROSITE" id="PS00141">
    <property type="entry name" value="ASP_PROTEASE"/>
    <property type="match status" value="1"/>
</dbReference>
<dbReference type="PANTHER" id="PTHR47966:SF45">
    <property type="entry name" value="PEPTIDASE A1 DOMAIN-CONTAINING PROTEIN"/>
    <property type="match status" value="1"/>
</dbReference>
<evidence type="ECO:0000256" key="6">
    <source>
        <dbReference type="ARBA" id="ARBA00022750"/>
    </source>
</evidence>
<dbReference type="GO" id="GO:0004190">
    <property type="term" value="F:aspartic-type endopeptidase activity"/>
    <property type="evidence" value="ECO:0007669"/>
    <property type="project" value="UniProtKB-KW"/>
</dbReference>
<feature type="active site" evidence="11">
    <location>
        <position position="267"/>
    </location>
</feature>
<feature type="disulfide bond" evidence="12">
    <location>
        <begin position="99"/>
        <end position="103"/>
    </location>
</feature>
<dbReference type="PROSITE" id="PS51767">
    <property type="entry name" value="PEPTIDASE_A1"/>
    <property type="match status" value="1"/>
</dbReference>
<protein>
    <submittedName>
        <fullName evidence="16">Eukaryotic aspartyl protease</fullName>
    </submittedName>
</protein>
<accession>A0A0C2DAN7</accession>
<feature type="chain" id="PRO_5012904206" evidence="14">
    <location>
        <begin position="16"/>
        <end position="379"/>
    </location>
</feature>
<dbReference type="GO" id="GO:0005576">
    <property type="term" value="C:extracellular region"/>
    <property type="evidence" value="ECO:0007669"/>
    <property type="project" value="UniProtKB-SubCell"/>
</dbReference>
<evidence type="ECO:0000256" key="2">
    <source>
        <dbReference type="ARBA" id="ARBA00007447"/>
    </source>
</evidence>
<keyword evidence="4 13" id="KW-0645">Protease</keyword>
<dbReference type="Gene3D" id="2.40.70.10">
    <property type="entry name" value="Acid Proteases"/>
    <property type="match status" value="2"/>
</dbReference>
<sequence>MRLLILYALISLSTAAVIKQQLRWHKSKKVEMIERGVYGAYLKHRSSLRTMNPESVGQRVLDYSDYEYVGNITIGTPGQPFVVVLDTGSANLWVPATNCDSSCTGKHLFTNDSKTFVSSDTKWRINYGEGNARGVLGTDVVRAKFPMVVIHHKAGIPFQGTTGVFGGEDEEQLVVPDTTFGLASHISSDFEDDPADGILGLAFTELAVADADGVPGGVFTYGGLDKDNCGDVIAYEPLTSATYFQFKLKAIGVGKSKTRKPYQAISDTGTSFIGGPKAETDRLAMAIGAKYDKEYDTYAIACDAKPLNLDVYIGRKKYPIKYHNFIINAGDGTCILTLYPFSSGGIGPAWILGDPFLRQYCNIHDMREKKVGFAKSLQD</sequence>
<keyword evidence="17" id="KW-1185">Reference proteome</keyword>
<evidence type="ECO:0000259" key="15">
    <source>
        <dbReference type="PROSITE" id="PS51767"/>
    </source>
</evidence>
<dbReference type="GO" id="GO:0005764">
    <property type="term" value="C:lysosome"/>
    <property type="evidence" value="ECO:0007669"/>
    <property type="project" value="TreeGrafter"/>
</dbReference>
<keyword evidence="5 14" id="KW-0732">Signal</keyword>
<evidence type="ECO:0000256" key="4">
    <source>
        <dbReference type="ARBA" id="ARBA00022670"/>
    </source>
</evidence>
<dbReference type="Proteomes" id="UP000054047">
    <property type="component" value="Unassembled WGS sequence"/>
</dbReference>
<dbReference type="FunFam" id="2.40.70.10:FF:000008">
    <property type="entry name" value="Cathepsin D"/>
    <property type="match status" value="1"/>
</dbReference>
<dbReference type="SUPFAM" id="SSF50630">
    <property type="entry name" value="Acid proteases"/>
    <property type="match status" value="1"/>
</dbReference>
<evidence type="ECO:0000256" key="5">
    <source>
        <dbReference type="ARBA" id="ARBA00022729"/>
    </source>
</evidence>
<comment type="similarity">
    <text evidence="2 13">Belongs to the peptidase A1 family.</text>
</comment>
<keyword evidence="3" id="KW-0964">Secreted</keyword>
<evidence type="ECO:0000256" key="13">
    <source>
        <dbReference type="RuleBase" id="RU000454"/>
    </source>
</evidence>
<name>A0A0C2DAN7_9BILA</name>
<dbReference type="CDD" id="cd05471">
    <property type="entry name" value="pepsin_like"/>
    <property type="match status" value="1"/>
</dbReference>
<organism evidence="16 17">
    <name type="scientific">Ancylostoma duodenale</name>
    <dbReference type="NCBI Taxonomy" id="51022"/>
    <lineage>
        <taxon>Eukaryota</taxon>
        <taxon>Metazoa</taxon>
        <taxon>Ecdysozoa</taxon>
        <taxon>Nematoda</taxon>
        <taxon>Chromadorea</taxon>
        <taxon>Rhabditida</taxon>
        <taxon>Rhabditina</taxon>
        <taxon>Rhabditomorpha</taxon>
        <taxon>Strongyloidea</taxon>
        <taxon>Ancylostomatidae</taxon>
        <taxon>Ancylostomatinae</taxon>
        <taxon>Ancylostoma</taxon>
    </lineage>
</organism>
<dbReference type="InterPro" id="IPR021109">
    <property type="entry name" value="Peptidase_aspartic_dom_sf"/>
</dbReference>
<dbReference type="GO" id="GO:0006508">
    <property type="term" value="P:proteolysis"/>
    <property type="evidence" value="ECO:0007669"/>
    <property type="project" value="UniProtKB-KW"/>
</dbReference>
<proteinExistence type="inferred from homology"/>
<feature type="signal peptide" evidence="14">
    <location>
        <begin position="1"/>
        <end position="15"/>
    </location>
</feature>
<feature type="domain" description="Peptidase A1" evidence="15">
    <location>
        <begin position="68"/>
        <end position="374"/>
    </location>
</feature>
<dbReference type="EMBL" id="KN726955">
    <property type="protein sequence ID" value="KIH66798.1"/>
    <property type="molecule type" value="Genomic_DNA"/>
</dbReference>
<evidence type="ECO:0000256" key="7">
    <source>
        <dbReference type="ARBA" id="ARBA00022801"/>
    </source>
</evidence>
<dbReference type="PRINTS" id="PR00792">
    <property type="entry name" value="PEPSIN"/>
</dbReference>
<dbReference type="InterPro" id="IPR034164">
    <property type="entry name" value="Pepsin-like_dom"/>
</dbReference>
<dbReference type="Pfam" id="PF00026">
    <property type="entry name" value="Asp"/>
    <property type="match status" value="2"/>
</dbReference>
<evidence type="ECO:0000256" key="11">
    <source>
        <dbReference type="PIRSR" id="PIRSR601461-1"/>
    </source>
</evidence>
<evidence type="ECO:0000256" key="10">
    <source>
        <dbReference type="ARBA" id="ARBA00023180"/>
    </source>
</evidence>
<comment type="subcellular location">
    <subcellularLocation>
        <location evidence="1">Secreted</location>
    </subcellularLocation>
</comment>